<evidence type="ECO:0000256" key="1">
    <source>
        <dbReference type="SAM" id="MobiDB-lite"/>
    </source>
</evidence>
<feature type="compositionally biased region" description="Low complexity" evidence="1">
    <location>
        <begin position="296"/>
        <end position="322"/>
    </location>
</feature>
<feature type="compositionally biased region" description="Acidic residues" evidence="1">
    <location>
        <begin position="797"/>
        <end position="806"/>
    </location>
</feature>
<feature type="compositionally biased region" description="Low complexity" evidence="1">
    <location>
        <begin position="576"/>
        <end position="586"/>
    </location>
</feature>
<evidence type="ECO:0000256" key="2">
    <source>
        <dbReference type="SAM" id="SignalP"/>
    </source>
</evidence>
<keyword evidence="4" id="KW-1185">Reference proteome</keyword>
<feature type="compositionally biased region" description="Acidic residues" evidence="1">
    <location>
        <begin position="635"/>
        <end position="652"/>
    </location>
</feature>
<feature type="region of interest" description="Disordered" evidence="1">
    <location>
        <begin position="573"/>
        <end position="766"/>
    </location>
</feature>
<feature type="compositionally biased region" description="Low complexity" evidence="1">
    <location>
        <begin position="365"/>
        <end position="388"/>
    </location>
</feature>
<evidence type="ECO:0000313" key="4">
    <source>
        <dbReference type="Proteomes" id="UP000620124"/>
    </source>
</evidence>
<feature type="region of interest" description="Disordered" evidence="1">
    <location>
        <begin position="358"/>
        <end position="395"/>
    </location>
</feature>
<dbReference type="EMBL" id="JACAZI010000009">
    <property type="protein sequence ID" value="KAF7352378.1"/>
    <property type="molecule type" value="Genomic_DNA"/>
</dbReference>
<gene>
    <name evidence="3" type="ORF">MVEN_01202000</name>
</gene>
<feature type="region of interest" description="Disordered" evidence="1">
    <location>
        <begin position="797"/>
        <end position="830"/>
    </location>
</feature>
<name>A0A8H7CYS0_9AGAR</name>
<organism evidence="3 4">
    <name type="scientific">Mycena venus</name>
    <dbReference type="NCBI Taxonomy" id="2733690"/>
    <lineage>
        <taxon>Eukaryota</taxon>
        <taxon>Fungi</taxon>
        <taxon>Dikarya</taxon>
        <taxon>Basidiomycota</taxon>
        <taxon>Agaricomycotina</taxon>
        <taxon>Agaricomycetes</taxon>
        <taxon>Agaricomycetidae</taxon>
        <taxon>Agaricales</taxon>
        <taxon>Marasmiineae</taxon>
        <taxon>Mycenaceae</taxon>
        <taxon>Mycena</taxon>
    </lineage>
</organism>
<reference evidence="3" key="1">
    <citation type="submission" date="2020-05" db="EMBL/GenBank/DDBJ databases">
        <title>Mycena genomes resolve the evolution of fungal bioluminescence.</title>
        <authorList>
            <person name="Tsai I.J."/>
        </authorList>
    </citation>
    <scope>NUCLEOTIDE SEQUENCE</scope>
    <source>
        <strain evidence="3">CCC161011</strain>
    </source>
</reference>
<dbReference type="OrthoDB" id="2563191at2759"/>
<dbReference type="Proteomes" id="UP000620124">
    <property type="component" value="Unassembled WGS sequence"/>
</dbReference>
<comment type="caution">
    <text evidence="3">The sequence shown here is derived from an EMBL/GenBank/DDBJ whole genome shotgun (WGS) entry which is preliminary data.</text>
</comment>
<feature type="region of interest" description="Disordered" evidence="1">
    <location>
        <begin position="289"/>
        <end position="323"/>
    </location>
</feature>
<evidence type="ECO:0000313" key="3">
    <source>
        <dbReference type="EMBL" id="KAF7352378.1"/>
    </source>
</evidence>
<feature type="compositionally biased region" description="Polar residues" evidence="1">
    <location>
        <begin position="477"/>
        <end position="489"/>
    </location>
</feature>
<proteinExistence type="predicted"/>
<feature type="compositionally biased region" description="Basic and acidic residues" evidence="1">
    <location>
        <begin position="653"/>
        <end position="664"/>
    </location>
</feature>
<feature type="chain" id="PRO_5034873367" evidence="2">
    <location>
        <begin position="34"/>
        <end position="855"/>
    </location>
</feature>
<protein>
    <submittedName>
        <fullName evidence="3">SET domain-containing protein</fullName>
    </submittedName>
</protein>
<feature type="region of interest" description="Disordered" evidence="1">
    <location>
        <begin position="447"/>
        <end position="521"/>
    </location>
</feature>
<feature type="signal peptide" evidence="2">
    <location>
        <begin position="1"/>
        <end position="33"/>
    </location>
</feature>
<dbReference type="AlphaFoldDB" id="A0A8H7CYS0"/>
<keyword evidence="2" id="KW-0732">Signal</keyword>
<accession>A0A8H7CYS0</accession>
<sequence length="855" mass="92746">MLPRVTFNRANARGWAAICVLTALLVVVGAASAMPGTLSPAYACGCLNVLITPVPHGSQQGSEPVSTPDFSQVYVADEGISIAHPQVTLRIRTRGELVTSRNRRARYTSLTCLICRVLVYRVHQIVSLDADGRDGPLMPTEDWVEQDILKSPSGWIEVHSQCLTGDAIARVKASPQYSALFSLAIPIESSPPTSPQPPAEDGPQTSFLAHLPPLFLPPPFTSGHPVFVHLAGLAKEESEAQRAAVEHEMAEIIRSKTAQLARTESRLRRQVETVWRRFRDGLQSVEQLDTSASLASPRSPHSPVSRSVSGTPGSPTISGTPTEVVRNFVPLPVAPTRQVRPPAISSLSASLATTGFHHPRAQREPTSPTRPASTHSSSSRTLSGSSITLAGSPRAQASTIAPARIFEDGSSVLQFPRATEDLNTAASYQYFRDLDADMARNRRERLERVQEGENVSTTSPSAAAPHRGDASEASRPGPSTVNANGNKNGVETPHHDENVQEVEASNVRDKGKGKQRKVTFQSQPAVVTISRDVTAEKEEEARLARNTGEEMIFDLEPDGKGRKEASESVVMVLVDQPAQPRMSQPRRSSRLKEPKDSSGLPQSFSGLRPVSLPLPSHLIPLERRPSPPEDPAPIPEEDVEEEEEEEEEVVDELDSRDQEIRKLVAADTPSHRGRWKKDSAEWKTLVSPNKYASADDDEEYDDVGPPPPTHVNGSSQAGMPSSMPINIRPIGNPRANLTLASYRPQTMPPAPQEAEPEPAEPLVPSSSIRRAVYAERDLQRARDPGALDFAADGDSVIEEEDEEEAGEHDHNRVTVVGSAPIDGEGTVSGGRKRALKILQARNDLPDSGMWRSLAS</sequence>